<dbReference type="AlphaFoldDB" id="A0A9X1HTY0"/>
<dbReference type="InterPro" id="IPR041698">
    <property type="entry name" value="Methyltransf_25"/>
</dbReference>
<name>A0A9X1HTY0_9BACT</name>
<evidence type="ECO:0000313" key="3">
    <source>
        <dbReference type="EMBL" id="MCA6078234.1"/>
    </source>
</evidence>
<evidence type="ECO:0000256" key="1">
    <source>
        <dbReference type="ARBA" id="ARBA00022679"/>
    </source>
</evidence>
<keyword evidence="3" id="KW-0489">Methyltransferase</keyword>
<dbReference type="GO" id="GO:0008168">
    <property type="term" value="F:methyltransferase activity"/>
    <property type="evidence" value="ECO:0007669"/>
    <property type="project" value="UniProtKB-KW"/>
</dbReference>
<dbReference type="PANTHER" id="PTHR43861">
    <property type="entry name" value="TRANS-ACONITATE 2-METHYLTRANSFERASE-RELATED"/>
    <property type="match status" value="1"/>
</dbReference>
<dbReference type="Pfam" id="PF13649">
    <property type="entry name" value="Methyltransf_25"/>
    <property type="match status" value="1"/>
</dbReference>
<evidence type="ECO:0000313" key="4">
    <source>
        <dbReference type="Proteomes" id="UP001139409"/>
    </source>
</evidence>
<dbReference type="CDD" id="cd02440">
    <property type="entry name" value="AdoMet_MTases"/>
    <property type="match status" value="1"/>
</dbReference>
<proteinExistence type="predicted"/>
<dbReference type="Gene3D" id="3.40.50.150">
    <property type="entry name" value="Vaccinia Virus protein VP39"/>
    <property type="match status" value="1"/>
</dbReference>
<dbReference type="Proteomes" id="UP001139409">
    <property type="component" value="Unassembled WGS sequence"/>
</dbReference>
<dbReference type="InterPro" id="IPR029063">
    <property type="entry name" value="SAM-dependent_MTases_sf"/>
</dbReference>
<comment type="caution">
    <text evidence="3">The sequence shown here is derived from an EMBL/GenBank/DDBJ whole genome shotgun (WGS) entry which is preliminary data.</text>
</comment>
<feature type="domain" description="Methyltransferase" evidence="2">
    <location>
        <begin position="48"/>
        <end position="139"/>
    </location>
</feature>
<dbReference type="Gene3D" id="2.20.25.110">
    <property type="entry name" value="S-adenosyl-L-methionine-dependent methyltransferases"/>
    <property type="match status" value="1"/>
</dbReference>
<gene>
    <name evidence="3" type="ORF">LDX50_25405</name>
</gene>
<protein>
    <submittedName>
        <fullName evidence="3">Class I SAM-dependent methyltransferase</fullName>
    </submittedName>
</protein>
<reference evidence="3" key="1">
    <citation type="submission" date="2021-09" db="EMBL/GenBank/DDBJ databases">
        <title>Fulvivirga sp. isolated from coastal sediment.</title>
        <authorList>
            <person name="Yu H."/>
        </authorList>
    </citation>
    <scope>NUCLEOTIDE SEQUENCE</scope>
    <source>
        <strain evidence="3">1062</strain>
    </source>
</reference>
<sequence length="243" mass="28420">MTAHSEWFSEWFDSPYYYMLYFQRDDADARSFIDALVSHVQVTTSDHILDLACGRGRHAIYLNKKGFNVTGLDLSPQSIAIAREFENSRLHFDTHDMRRPLPGKFNLIMNLFTSFGYFETDDEHLRALENIADGLVPGGCFILDFMNARFVKKHLVKHNTLTIGEVKFDLERRDDGRFIEKDIRFETTEGRRHFKERVRAFTENELESLISRSGMRVIEKWGNYGLGAFDPEISERLILYCKK</sequence>
<organism evidence="3 4">
    <name type="scientific">Fulvivirga sedimenti</name>
    <dbReference type="NCBI Taxonomy" id="2879465"/>
    <lineage>
        <taxon>Bacteria</taxon>
        <taxon>Pseudomonadati</taxon>
        <taxon>Bacteroidota</taxon>
        <taxon>Cytophagia</taxon>
        <taxon>Cytophagales</taxon>
        <taxon>Fulvivirgaceae</taxon>
        <taxon>Fulvivirga</taxon>
    </lineage>
</organism>
<evidence type="ECO:0000259" key="2">
    <source>
        <dbReference type="Pfam" id="PF13649"/>
    </source>
</evidence>
<dbReference type="SUPFAM" id="SSF53335">
    <property type="entry name" value="S-adenosyl-L-methionine-dependent methyltransferases"/>
    <property type="match status" value="1"/>
</dbReference>
<accession>A0A9X1HTY0</accession>
<keyword evidence="4" id="KW-1185">Reference proteome</keyword>
<dbReference type="RefSeq" id="WP_225699088.1">
    <property type="nucleotide sequence ID" value="NZ_JAIXNE010000005.1"/>
</dbReference>
<dbReference type="EMBL" id="JAIXNE010000005">
    <property type="protein sequence ID" value="MCA6078234.1"/>
    <property type="molecule type" value="Genomic_DNA"/>
</dbReference>
<dbReference type="GO" id="GO:0032259">
    <property type="term" value="P:methylation"/>
    <property type="evidence" value="ECO:0007669"/>
    <property type="project" value="UniProtKB-KW"/>
</dbReference>
<keyword evidence="1" id="KW-0808">Transferase</keyword>